<dbReference type="Proteomes" id="UP000037035">
    <property type="component" value="Unassembled WGS sequence"/>
</dbReference>
<protein>
    <submittedName>
        <fullName evidence="1">Uncharacterized protein</fullName>
    </submittedName>
</protein>
<dbReference type="OrthoDB" id="185373at2759"/>
<dbReference type="VEuPathDB" id="FungiDB:VP01_1105g4"/>
<dbReference type="EMBL" id="LAVV01001177">
    <property type="protein sequence ID" value="KNZ63753.1"/>
    <property type="molecule type" value="Genomic_DNA"/>
</dbReference>
<reference evidence="1 2" key="1">
    <citation type="submission" date="2015-08" db="EMBL/GenBank/DDBJ databases">
        <title>Next Generation Sequencing and Analysis of the Genome of Puccinia sorghi L Schw, the Causal Agent of Maize Common Rust.</title>
        <authorList>
            <person name="Rochi L."/>
            <person name="Burguener G."/>
            <person name="Darino M."/>
            <person name="Turjanski A."/>
            <person name="Kreff E."/>
            <person name="Dieguez M.J."/>
            <person name="Sacco F."/>
        </authorList>
    </citation>
    <scope>NUCLEOTIDE SEQUENCE [LARGE SCALE GENOMIC DNA]</scope>
    <source>
        <strain evidence="1 2">RO10H11247</strain>
    </source>
</reference>
<keyword evidence="2" id="KW-1185">Reference proteome</keyword>
<dbReference type="AlphaFoldDB" id="A0A0L6VSR0"/>
<gene>
    <name evidence="1" type="ORF">VP01_1105g4</name>
</gene>
<dbReference type="STRING" id="27349.A0A0L6VSR0"/>
<name>A0A0L6VSR0_9BASI</name>
<proteinExistence type="predicted"/>
<evidence type="ECO:0000313" key="1">
    <source>
        <dbReference type="EMBL" id="KNZ63753.1"/>
    </source>
</evidence>
<evidence type="ECO:0000313" key="2">
    <source>
        <dbReference type="Proteomes" id="UP000037035"/>
    </source>
</evidence>
<organism evidence="1 2">
    <name type="scientific">Puccinia sorghi</name>
    <dbReference type="NCBI Taxonomy" id="27349"/>
    <lineage>
        <taxon>Eukaryota</taxon>
        <taxon>Fungi</taxon>
        <taxon>Dikarya</taxon>
        <taxon>Basidiomycota</taxon>
        <taxon>Pucciniomycotina</taxon>
        <taxon>Pucciniomycetes</taxon>
        <taxon>Pucciniales</taxon>
        <taxon>Pucciniaceae</taxon>
        <taxon>Puccinia</taxon>
    </lineage>
</organism>
<sequence>MDHEPFDRSQFDLWGWPYPDLTFLRRNTILLLGDSVDHNSLPASILSPTAITQVPLLQQVEEIDCIANGNVPKVLVLSGSPTDKVFETFKSMYSSQTGLATDGRSYIFLLLLICDSGLMDQPRQCLAALRRTT</sequence>
<comment type="caution">
    <text evidence="1">The sequence shown here is derived from an EMBL/GenBank/DDBJ whole genome shotgun (WGS) entry which is preliminary data.</text>
</comment>
<accession>A0A0L6VSR0</accession>